<name>A0AAU9WV28_9CNID</name>
<dbReference type="EC" id="2.3.1.5" evidence="2"/>
<dbReference type="SUPFAM" id="SSF54001">
    <property type="entry name" value="Cysteine proteinases"/>
    <property type="match status" value="1"/>
</dbReference>
<dbReference type="InterPro" id="IPR038765">
    <property type="entry name" value="Papain-like_cys_pep_sf"/>
</dbReference>
<dbReference type="PANTHER" id="PTHR11786">
    <property type="entry name" value="N-HYDROXYARYLAMINE O-ACETYLTRANSFERASE"/>
    <property type="match status" value="1"/>
</dbReference>
<dbReference type="InterPro" id="IPR001447">
    <property type="entry name" value="Arylamine_N-AcTrfase"/>
</dbReference>
<dbReference type="Pfam" id="PF00797">
    <property type="entry name" value="Acetyltransf_2"/>
    <property type="match status" value="1"/>
</dbReference>
<protein>
    <recommendedName>
        <fullName evidence="2">arylamine N-acetyltransferase</fullName>
        <ecNumber evidence="2">2.3.1.5</ecNumber>
    </recommendedName>
</protein>
<comment type="caution">
    <text evidence="3">The sequence shown here is derived from an EMBL/GenBank/DDBJ whole genome shotgun (WGS) entry which is preliminary data.</text>
</comment>
<comment type="similarity">
    <text evidence="1">Belongs to the arylamine N-acetyltransferase family.</text>
</comment>
<evidence type="ECO:0000256" key="1">
    <source>
        <dbReference type="ARBA" id="ARBA00006547"/>
    </source>
</evidence>
<dbReference type="Gene3D" id="3.30.2140.20">
    <property type="match status" value="1"/>
</dbReference>
<dbReference type="PANTHER" id="PTHR11786:SF0">
    <property type="entry name" value="ARYLAMINE N-ACETYLTRANSFERASE 4-RELATED"/>
    <property type="match status" value="1"/>
</dbReference>
<keyword evidence="4" id="KW-1185">Reference proteome</keyword>
<accession>A0AAU9WV28</accession>
<dbReference type="InterPro" id="IPR053710">
    <property type="entry name" value="Arylamine_NAT_domain_sf"/>
</dbReference>
<sequence>MVDEFGNKEKAKVNVTTDNEWSPRCRFELIPRETRDFHEMLFFHQTDPESPFTHDRLCTMEKSWGRITLSGNKLTKSTYLGDNKIRKGTKELLGREENVVNELEQQFGIRKESFLGVNIEDELWLADVRFGGANVSILQISGLEDNQVHQSRIGRIRGIGDQYIFEQMVKTIATEDSTSQAIIDGFGTEIRPRAEFTSVYGPE</sequence>
<gene>
    <name evidence="3" type="ORF">PMEA_00011909</name>
</gene>
<dbReference type="AlphaFoldDB" id="A0AAU9WV28"/>
<proteinExistence type="inferred from homology"/>
<organism evidence="3 4">
    <name type="scientific">Pocillopora meandrina</name>
    <dbReference type="NCBI Taxonomy" id="46732"/>
    <lineage>
        <taxon>Eukaryota</taxon>
        <taxon>Metazoa</taxon>
        <taxon>Cnidaria</taxon>
        <taxon>Anthozoa</taxon>
        <taxon>Hexacorallia</taxon>
        <taxon>Scleractinia</taxon>
        <taxon>Astrocoeniina</taxon>
        <taxon>Pocilloporidae</taxon>
        <taxon>Pocillopora</taxon>
    </lineage>
</organism>
<dbReference type="EMBL" id="CALNXJ010000021">
    <property type="protein sequence ID" value="CAH3126077.1"/>
    <property type="molecule type" value="Genomic_DNA"/>
</dbReference>
<reference evidence="3 4" key="1">
    <citation type="submission" date="2022-05" db="EMBL/GenBank/DDBJ databases">
        <authorList>
            <consortium name="Genoscope - CEA"/>
            <person name="William W."/>
        </authorList>
    </citation>
    <scope>NUCLEOTIDE SEQUENCE [LARGE SCALE GENOMIC DNA]</scope>
</reference>
<evidence type="ECO:0000313" key="4">
    <source>
        <dbReference type="Proteomes" id="UP001159428"/>
    </source>
</evidence>
<evidence type="ECO:0000313" key="3">
    <source>
        <dbReference type="EMBL" id="CAH3126077.1"/>
    </source>
</evidence>
<dbReference type="GO" id="GO:0004060">
    <property type="term" value="F:arylamine N-acetyltransferase activity"/>
    <property type="evidence" value="ECO:0007669"/>
    <property type="project" value="UniProtKB-EC"/>
</dbReference>
<dbReference type="Proteomes" id="UP001159428">
    <property type="component" value="Unassembled WGS sequence"/>
</dbReference>
<evidence type="ECO:0000256" key="2">
    <source>
        <dbReference type="ARBA" id="ARBA00012701"/>
    </source>
</evidence>